<dbReference type="KEGG" id="adp:NCTC12871_01642"/>
<organism evidence="1 2">
    <name type="scientific">Actinobacillus delphinicola</name>
    <dbReference type="NCBI Taxonomy" id="51161"/>
    <lineage>
        <taxon>Bacteria</taxon>
        <taxon>Pseudomonadati</taxon>
        <taxon>Pseudomonadota</taxon>
        <taxon>Gammaproteobacteria</taxon>
        <taxon>Pasteurellales</taxon>
        <taxon>Pasteurellaceae</taxon>
        <taxon>Actinobacillus</taxon>
    </lineage>
</organism>
<name>A0A448TW18_9PAST</name>
<proteinExistence type="predicted"/>
<dbReference type="RefSeq" id="WP_126600606.1">
    <property type="nucleotide sequence ID" value="NZ_LR134510.1"/>
</dbReference>
<accession>A0A448TW18</accession>
<gene>
    <name evidence="1" type="ORF">NCTC12871_01642</name>
</gene>
<sequence>MSKFIKLTSVDNSPVIINLKRTQIITPIQNLQGKTLTRIFFKNGTIWDVTEDIDTIMSQIEKFQHPEKCC</sequence>
<dbReference type="EMBL" id="LR134510">
    <property type="protein sequence ID" value="VEJ10132.1"/>
    <property type="molecule type" value="Genomic_DNA"/>
</dbReference>
<protein>
    <submittedName>
        <fullName evidence="1">Uncharacterized protein</fullName>
    </submittedName>
</protein>
<dbReference type="Proteomes" id="UP000279799">
    <property type="component" value="Chromosome"/>
</dbReference>
<keyword evidence="2" id="KW-1185">Reference proteome</keyword>
<evidence type="ECO:0000313" key="1">
    <source>
        <dbReference type="EMBL" id="VEJ10132.1"/>
    </source>
</evidence>
<dbReference type="AlphaFoldDB" id="A0A448TW18"/>
<reference evidence="1 2" key="1">
    <citation type="submission" date="2018-12" db="EMBL/GenBank/DDBJ databases">
        <authorList>
            <consortium name="Pathogen Informatics"/>
        </authorList>
    </citation>
    <scope>NUCLEOTIDE SEQUENCE [LARGE SCALE GENOMIC DNA]</scope>
    <source>
        <strain evidence="1 2">NCTC12871</strain>
    </source>
</reference>
<evidence type="ECO:0000313" key="2">
    <source>
        <dbReference type="Proteomes" id="UP000279799"/>
    </source>
</evidence>